<keyword evidence="2" id="KW-1185">Reference proteome</keyword>
<protein>
    <submittedName>
        <fullName evidence="1">Uncharacterized protein</fullName>
    </submittedName>
</protein>
<dbReference type="KEGG" id="des:DSOUD_3238"/>
<dbReference type="RefSeq" id="WP_053551926.1">
    <property type="nucleotide sequence ID" value="NZ_CP010802.1"/>
</dbReference>
<reference evidence="1 2" key="1">
    <citation type="submission" date="2015-07" db="EMBL/GenBank/DDBJ databases">
        <title>Isolation and Genomic Characterization of a Novel Halophilic Metal-Reducing Deltaproteobacterium from the Deep Subsurface.</title>
        <authorList>
            <person name="Badalamenti J.P."/>
            <person name="Summers Z.M."/>
            <person name="Gralnick J.A."/>
            <person name="Bond D.R."/>
        </authorList>
    </citation>
    <scope>NUCLEOTIDE SEQUENCE [LARGE SCALE GENOMIC DNA]</scope>
    <source>
        <strain evidence="1 2">WTL</strain>
    </source>
</reference>
<dbReference type="PATRIC" id="fig|1603606.3.peg.3483"/>
<dbReference type="STRING" id="1603606.DSOUD_3238"/>
<accession>A0A0M4D3W1</accession>
<sequence length="59" mass="6722">MKPTEECQTPRSHDMHLCKLLRKGLMEELDRRSSRPTVICSKCGARANAGRDLCQPRPL</sequence>
<dbReference type="Proteomes" id="UP000057158">
    <property type="component" value="Chromosome"/>
</dbReference>
<proteinExistence type="predicted"/>
<evidence type="ECO:0000313" key="2">
    <source>
        <dbReference type="Proteomes" id="UP000057158"/>
    </source>
</evidence>
<evidence type="ECO:0000313" key="1">
    <source>
        <dbReference type="EMBL" id="ALC17958.1"/>
    </source>
</evidence>
<name>A0A0M4D3W1_9BACT</name>
<organism evidence="1 2">
    <name type="scientific">Desulfuromonas soudanensis</name>
    <dbReference type="NCBI Taxonomy" id="1603606"/>
    <lineage>
        <taxon>Bacteria</taxon>
        <taxon>Pseudomonadati</taxon>
        <taxon>Thermodesulfobacteriota</taxon>
        <taxon>Desulfuromonadia</taxon>
        <taxon>Desulfuromonadales</taxon>
        <taxon>Desulfuromonadaceae</taxon>
        <taxon>Desulfuromonas</taxon>
    </lineage>
</organism>
<dbReference type="OrthoDB" id="5432346at2"/>
<dbReference type="AlphaFoldDB" id="A0A0M4D3W1"/>
<dbReference type="EMBL" id="CP010802">
    <property type="protein sequence ID" value="ALC17958.1"/>
    <property type="molecule type" value="Genomic_DNA"/>
</dbReference>
<gene>
    <name evidence="1" type="ORF">DSOUD_3238</name>
</gene>